<dbReference type="Proteomes" id="UP000499080">
    <property type="component" value="Unassembled WGS sequence"/>
</dbReference>
<evidence type="ECO:0000313" key="6">
    <source>
        <dbReference type="Proteomes" id="UP000499080"/>
    </source>
</evidence>
<dbReference type="EMBL" id="BGPR01048794">
    <property type="protein sequence ID" value="GBO25801.1"/>
    <property type="molecule type" value="Genomic_DNA"/>
</dbReference>
<dbReference type="EMBL" id="BGPR01058092">
    <property type="protein sequence ID" value="GBO34295.1"/>
    <property type="molecule type" value="Genomic_DNA"/>
</dbReference>
<gene>
    <name evidence="3" type="ORF">AVEN_102311_1</name>
    <name evidence="4" type="ORF">AVEN_125212_1</name>
    <name evidence="5" type="ORF">AVEN_127236_1</name>
    <name evidence="2" type="ORF">AVEN_133405_1</name>
</gene>
<evidence type="ECO:0000256" key="1">
    <source>
        <dbReference type="ARBA" id="ARBA00004340"/>
    </source>
</evidence>
<comment type="caution">
    <text evidence="3">The sequence shown here is derived from an EMBL/GenBank/DDBJ whole genome shotgun (WGS) entry which is preliminary data.</text>
</comment>
<comment type="subcellular location">
    <subcellularLocation>
        <location evidence="1">Host cell</location>
    </subcellularLocation>
</comment>
<dbReference type="Gene3D" id="1.10.10.510">
    <property type="entry name" value="Zinc finger, large T-antigen D1 domain"/>
    <property type="match status" value="1"/>
</dbReference>
<dbReference type="GO" id="GO:0005524">
    <property type="term" value="F:ATP binding"/>
    <property type="evidence" value="ECO:0007669"/>
    <property type="project" value="InterPro"/>
</dbReference>
<accession>A0A4Y2VMD2</accession>
<dbReference type="EMBL" id="BGPR01058093">
    <property type="protein sequence ID" value="GBO34300.1"/>
    <property type="molecule type" value="Genomic_DNA"/>
</dbReference>
<dbReference type="AlphaFoldDB" id="A0A4Y2VMD2"/>
<protein>
    <submittedName>
        <fullName evidence="3">Uncharacterized protein</fullName>
    </submittedName>
</protein>
<evidence type="ECO:0000313" key="4">
    <source>
        <dbReference type="EMBL" id="GBO34295.1"/>
    </source>
</evidence>
<dbReference type="GO" id="GO:0006260">
    <property type="term" value="P:DNA replication"/>
    <property type="evidence" value="ECO:0007669"/>
    <property type="project" value="InterPro"/>
</dbReference>
<evidence type="ECO:0000313" key="3">
    <source>
        <dbReference type="EMBL" id="GBO25801.1"/>
    </source>
</evidence>
<dbReference type="EMBL" id="BGPR01048792">
    <property type="protein sequence ID" value="GBO25799.1"/>
    <property type="molecule type" value="Genomic_DNA"/>
</dbReference>
<reference evidence="3 6" key="1">
    <citation type="journal article" date="2019" name="Sci. Rep.">
        <title>Orb-weaving spider Araneus ventricosus genome elucidates the spidroin gene catalogue.</title>
        <authorList>
            <person name="Kono N."/>
            <person name="Nakamura H."/>
            <person name="Ohtoshi R."/>
            <person name="Moran D.A.P."/>
            <person name="Shinohara A."/>
            <person name="Yoshida Y."/>
            <person name="Fujiwara M."/>
            <person name="Mori M."/>
            <person name="Tomita M."/>
            <person name="Arakawa K."/>
        </authorList>
    </citation>
    <scope>NUCLEOTIDE SEQUENCE [LARGE SCALE GENOMIC DNA]</scope>
</reference>
<name>A0A4Y2VMD2_ARAVE</name>
<evidence type="ECO:0000313" key="2">
    <source>
        <dbReference type="EMBL" id="GBO25799.1"/>
    </source>
</evidence>
<proteinExistence type="predicted"/>
<sequence length="111" mass="13163">MRTLMIIPNECFYAVHLKRCVEACLKEFKNPWYEPCKLSSTDLKPDPATKFNHKLLVDYAIEHEISDAYRLMYEYAHLGNNCDRSPSKITNDHEEEHKEHFRKCKALFLLS</sequence>
<dbReference type="GO" id="GO:0043657">
    <property type="term" value="C:host cell"/>
    <property type="evidence" value="ECO:0007669"/>
    <property type="project" value="UniProtKB-SubCell"/>
</dbReference>
<evidence type="ECO:0000313" key="5">
    <source>
        <dbReference type="EMBL" id="GBO34300.1"/>
    </source>
</evidence>
<dbReference type="GO" id="GO:0003677">
    <property type="term" value="F:DNA binding"/>
    <property type="evidence" value="ECO:0007669"/>
    <property type="project" value="InterPro"/>
</dbReference>
<dbReference type="InterPro" id="IPR037102">
    <property type="entry name" value="Znf_lg_T-Ag_D1_dom_sf"/>
</dbReference>
<organism evidence="3 6">
    <name type="scientific">Araneus ventricosus</name>
    <name type="common">Orbweaver spider</name>
    <name type="synonym">Epeira ventricosa</name>
    <dbReference type="NCBI Taxonomy" id="182803"/>
    <lineage>
        <taxon>Eukaryota</taxon>
        <taxon>Metazoa</taxon>
        <taxon>Ecdysozoa</taxon>
        <taxon>Arthropoda</taxon>
        <taxon>Chelicerata</taxon>
        <taxon>Arachnida</taxon>
        <taxon>Araneae</taxon>
        <taxon>Araneomorphae</taxon>
        <taxon>Entelegynae</taxon>
        <taxon>Araneoidea</taxon>
        <taxon>Araneidae</taxon>
        <taxon>Araneus</taxon>
    </lineage>
</organism>
<keyword evidence="6" id="KW-1185">Reference proteome</keyword>